<proteinExistence type="predicted"/>
<protein>
    <submittedName>
        <fullName evidence="2">Uncharacterized protein</fullName>
    </submittedName>
</protein>
<evidence type="ECO:0000313" key="2">
    <source>
        <dbReference type="EMBL" id="MDQ1210614.1"/>
    </source>
</evidence>
<sequence length="114" mass="13151">MMLIVKNIFVFLASIIALCLIVVILKNIGMNDILNISISSFVFGIFITLYFKQIKICVPAFFLFYTSLFFLSMSVEVILMLLISLLTFFIIKMMMPKLKKVNIQNIEIIKKVNN</sequence>
<keyword evidence="1" id="KW-1133">Transmembrane helix</keyword>
<feature type="transmembrane region" description="Helical" evidence="1">
    <location>
        <begin position="63"/>
        <end position="91"/>
    </location>
</feature>
<keyword evidence="1" id="KW-0812">Transmembrane</keyword>
<evidence type="ECO:0000313" key="3">
    <source>
        <dbReference type="Proteomes" id="UP001233360"/>
    </source>
</evidence>
<comment type="caution">
    <text evidence="2">The sequence shown here is derived from an EMBL/GenBank/DDBJ whole genome shotgun (WGS) entry which is preliminary data.</text>
</comment>
<keyword evidence="3" id="KW-1185">Reference proteome</keyword>
<gene>
    <name evidence="2" type="ORF">QE380_003537</name>
</gene>
<feature type="transmembrane region" description="Helical" evidence="1">
    <location>
        <begin position="32"/>
        <end position="51"/>
    </location>
</feature>
<dbReference type="EMBL" id="JAUTBK010000002">
    <property type="protein sequence ID" value="MDQ1210614.1"/>
    <property type="molecule type" value="Genomic_DNA"/>
</dbReference>
<feature type="transmembrane region" description="Helical" evidence="1">
    <location>
        <begin position="6"/>
        <end position="25"/>
    </location>
</feature>
<accession>A0ABU0V1D6</accession>
<evidence type="ECO:0000256" key="1">
    <source>
        <dbReference type="SAM" id="Phobius"/>
    </source>
</evidence>
<dbReference type="Proteomes" id="UP001233360">
    <property type="component" value="Unassembled WGS sequence"/>
</dbReference>
<reference evidence="2 3" key="1">
    <citation type="submission" date="2023-07" db="EMBL/GenBank/DDBJ databases">
        <title>Functional and genomic diversity of the sorghum phyllosphere microbiome.</title>
        <authorList>
            <person name="Shade A."/>
        </authorList>
    </citation>
    <scope>NUCLEOTIDE SEQUENCE [LARGE SCALE GENOMIC DNA]</scope>
    <source>
        <strain evidence="2 3">SORGH_AS_0887</strain>
    </source>
</reference>
<name>A0ABU0V1D6_ACIBI</name>
<keyword evidence="1" id="KW-0472">Membrane</keyword>
<organism evidence="2 3">
    <name type="scientific">Acinetobacter baylyi</name>
    <dbReference type="NCBI Taxonomy" id="202950"/>
    <lineage>
        <taxon>Bacteria</taxon>
        <taxon>Pseudomonadati</taxon>
        <taxon>Pseudomonadota</taxon>
        <taxon>Gammaproteobacteria</taxon>
        <taxon>Moraxellales</taxon>
        <taxon>Moraxellaceae</taxon>
        <taxon>Acinetobacter</taxon>
    </lineage>
</organism>
<dbReference type="RefSeq" id="WP_307005293.1">
    <property type="nucleotide sequence ID" value="NZ_JAUTBK010000002.1"/>
</dbReference>